<dbReference type="Pfam" id="PF09843">
    <property type="entry name" value="DUF2070"/>
    <property type="match status" value="1"/>
</dbReference>
<keyword evidence="1" id="KW-0812">Transmembrane</keyword>
<feature type="transmembrane region" description="Helical" evidence="1">
    <location>
        <begin position="509"/>
        <end position="530"/>
    </location>
</feature>
<keyword evidence="1" id="KW-0472">Membrane</keyword>
<feature type="domain" description="DUF2070" evidence="2">
    <location>
        <begin position="8"/>
        <end position="519"/>
    </location>
</feature>
<evidence type="ECO:0000259" key="2">
    <source>
        <dbReference type="Pfam" id="PF09843"/>
    </source>
</evidence>
<sequence length="534" mass="60963">MNSEAITRKYYSKLKSLPDMKILSSIATFESALVVLRSLEIGFVYIFSFIIYMIVVSLVLFTDKKLIFFFTDITAFFYLVFSFILSHFYYFSLTLFTPLLGYVLLPKHSEVRSSIYIFLINLISTILYINILIVLYSFIISFIFYYYIHIINKKGEKITGLKSLQILRPFIINVTKKDSKSLEKFLEDISMKTVVHIGVFKIGNIYFVIPKIHYGISGDIGSSKFIYQLENENSLNIAFHGPGSHEIDIASSSQSAKIAKLVAEEEMKNDGWTKLSFYGISEWNCGQFFGITLNFGEKSLSFIQRPNYGIDDLPIKLWDFTIKSGNYIVDCHNEYLSQELPFNTFSCITNGILKSLSNKKEKPLIIGYEDDRIENCEGLCNNKIRVTYISDGEKDAAIIYIYSNNADPLLTNKIREKLRNVVDYPILVTPDDHSCTGTVVGDLYTPAQPCESLVEKAYELTLKAKKNAKKGEVSFKKIEVKGVKVLGSFISLMVNALEEVGSYAMRTFWIPLVMPFILTILFVLLANIHIKFSY</sequence>
<dbReference type="GeneID" id="92354461"/>
<feature type="transmembrane region" description="Helical" evidence="1">
    <location>
        <begin position="115"/>
        <end position="148"/>
    </location>
</feature>
<dbReference type="RefSeq" id="WP_369609142.1">
    <property type="nucleotide sequence ID" value="NZ_AP031322.1"/>
</dbReference>
<dbReference type="KEGG" id="sjv:SJAV_15030"/>
<evidence type="ECO:0000313" key="3">
    <source>
        <dbReference type="EMBL" id="BFH73559.1"/>
    </source>
</evidence>
<proteinExistence type="predicted"/>
<protein>
    <submittedName>
        <fullName evidence="3">DUF2070 family protein</fullName>
    </submittedName>
</protein>
<reference evidence="3" key="1">
    <citation type="submission" date="2024-03" db="EMBL/GenBank/DDBJ databases">
        <title>Complete genome sequence of Sulfurisphaera javensis strain KD-1.</title>
        <authorList>
            <person name="Sakai H."/>
            <person name="Nur N."/>
            <person name="Suwanto A."/>
            <person name="Kurosawa N."/>
        </authorList>
    </citation>
    <scope>NUCLEOTIDE SEQUENCE</scope>
    <source>
        <strain evidence="3">KD-1</strain>
    </source>
</reference>
<evidence type="ECO:0000256" key="1">
    <source>
        <dbReference type="SAM" id="Phobius"/>
    </source>
</evidence>
<keyword evidence="1" id="KW-1133">Transmembrane helix</keyword>
<feature type="transmembrane region" description="Helical" evidence="1">
    <location>
        <begin position="42"/>
        <end position="61"/>
    </location>
</feature>
<dbReference type="InterPro" id="IPR019204">
    <property type="entry name" value="DUF2070_membrane"/>
</dbReference>
<name>A0AAT9GS88_9CREN</name>
<feature type="transmembrane region" description="Helical" evidence="1">
    <location>
        <begin position="73"/>
        <end position="95"/>
    </location>
</feature>
<organism evidence="3">
    <name type="scientific">Sulfurisphaera javensis</name>
    <dbReference type="NCBI Taxonomy" id="2049879"/>
    <lineage>
        <taxon>Archaea</taxon>
        <taxon>Thermoproteota</taxon>
        <taxon>Thermoprotei</taxon>
        <taxon>Sulfolobales</taxon>
        <taxon>Sulfolobaceae</taxon>
        <taxon>Sulfurisphaera</taxon>
    </lineage>
</organism>
<dbReference type="AlphaFoldDB" id="A0AAT9GS88"/>
<dbReference type="EMBL" id="AP031322">
    <property type="protein sequence ID" value="BFH73559.1"/>
    <property type="molecule type" value="Genomic_DNA"/>
</dbReference>
<accession>A0AAT9GS88</accession>
<gene>
    <name evidence="3" type="ORF">SJAV_15030</name>
</gene>